<feature type="compositionally biased region" description="Low complexity" evidence="1">
    <location>
        <begin position="375"/>
        <end position="384"/>
    </location>
</feature>
<evidence type="ECO:0000313" key="2">
    <source>
        <dbReference type="Proteomes" id="UP000887565"/>
    </source>
</evidence>
<dbReference type="WBParaSite" id="nRc.2.0.1.t29508-RA">
    <property type="protein sequence ID" value="nRc.2.0.1.t29508-RA"/>
    <property type="gene ID" value="nRc.2.0.1.g29508"/>
</dbReference>
<dbReference type="AlphaFoldDB" id="A0A915JTS9"/>
<evidence type="ECO:0000256" key="1">
    <source>
        <dbReference type="SAM" id="MobiDB-lite"/>
    </source>
</evidence>
<protein>
    <submittedName>
        <fullName evidence="3">Uncharacterized protein</fullName>
    </submittedName>
</protein>
<organism evidence="2 3">
    <name type="scientific">Romanomermis culicivorax</name>
    <name type="common">Nematode worm</name>
    <dbReference type="NCBI Taxonomy" id="13658"/>
    <lineage>
        <taxon>Eukaryota</taxon>
        <taxon>Metazoa</taxon>
        <taxon>Ecdysozoa</taxon>
        <taxon>Nematoda</taxon>
        <taxon>Enoplea</taxon>
        <taxon>Dorylaimia</taxon>
        <taxon>Mermithida</taxon>
        <taxon>Mermithoidea</taxon>
        <taxon>Mermithidae</taxon>
        <taxon>Romanomermis</taxon>
    </lineage>
</organism>
<name>A0A915JTS9_ROMCU</name>
<feature type="region of interest" description="Disordered" evidence="1">
    <location>
        <begin position="353"/>
        <end position="391"/>
    </location>
</feature>
<feature type="compositionally biased region" description="Basic and acidic residues" evidence="1">
    <location>
        <begin position="353"/>
        <end position="374"/>
    </location>
</feature>
<dbReference type="Proteomes" id="UP000887565">
    <property type="component" value="Unplaced"/>
</dbReference>
<evidence type="ECO:0000313" key="3">
    <source>
        <dbReference type="WBParaSite" id="nRc.2.0.1.t29508-RA"/>
    </source>
</evidence>
<accession>A0A915JTS9</accession>
<sequence length="570" mass="61722">MEIAIEQIDIDESDYMEKPHSQFHFYSCLLNIIDFQNRFSFPAPVYTYPLPSTASVHMLTTEELLDGPTSAIEIEPVDEELLDTPIFDLNIMKLPPSTDVSALPAPTATTDFMGTATQITNFLKLTLDNISTLALVLMDESTLVQPAAMDAETNTTTDQTLTNILEETTADQSTPMDVPPQEPAAVAVPLAPAVDPRIYLTTPAVLPRPPMITTVAATRFSMASLGHSPYCISLPVAAAWYVVPRTSLDGLPECAQGRDTTYFASAADAGPTGSSNSSIGSGYCSSSHTAACCLAAAASISAPAACNSIAADGTYGCRNLTGCQYICAGFRSPWTTYPKAQLLHTFRETKKQNQQEEVDYRKSHKMSTRDEVRTPRTSFSTSPTECAKTPSERITHCRKQRAQQKARVPLSTALLPPTATLLPPTATMSASLTTITHTTSLPPRAPTLAQTAAPAQPPLVITTCLVLGAVLLAGIAQHFELCLPSEATNLLNYVCFQPMDSPHCITLASPRPPCIGPSVEFFLSQILHKMVLINFFGRIGVRVTMAIHIWATNALLALYQYFRAHYCTTY</sequence>
<proteinExistence type="predicted"/>
<reference evidence="3" key="1">
    <citation type="submission" date="2022-11" db="UniProtKB">
        <authorList>
            <consortium name="WormBaseParasite"/>
        </authorList>
    </citation>
    <scope>IDENTIFICATION</scope>
</reference>
<keyword evidence="2" id="KW-1185">Reference proteome</keyword>